<comment type="caution">
    <text evidence="1">The sequence shown here is derived from an EMBL/GenBank/DDBJ whole genome shotgun (WGS) entry which is preliminary data.</text>
</comment>
<dbReference type="EMBL" id="AWWV01009706">
    <property type="protein sequence ID" value="OMO84663.1"/>
    <property type="molecule type" value="Genomic_DNA"/>
</dbReference>
<evidence type="ECO:0000313" key="1">
    <source>
        <dbReference type="EMBL" id="OMO84663.1"/>
    </source>
</evidence>
<dbReference type="AlphaFoldDB" id="A0A1R3IQ08"/>
<dbReference type="Gramene" id="OMO84663">
    <property type="protein sequence ID" value="OMO84663"/>
    <property type="gene ID" value="CCACVL1_10725"/>
</dbReference>
<proteinExistence type="predicted"/>
<sequence>MAQILSLAILSSTVNGETKILTKDSVNLAVSWISKSGILPETSELALE</sequence>
<name>A0A1R3IQ08_COCAP</name>
<gene>
    <name evidence="1" type="ORF">CCACVL1_10725</name>
</gene>
<protein>
    <submittedName>
        <fullName evidence="1">Uncharacterized protein</fullName>
    </submittedName>
</protein>
<reference evidence="1 2" key="1">
    <citation type="submission" date="2013-09" db="EMBL/GenBank/DDBJ databases">
        <title>Corchorus capsularis genome sequencing.</title>
        <authorList>
            <person name="Alam M."/>
            <person name="Haque M.S."/>
            <person name="Islam M.S."/>
            <person name="Emdad E.M."/>
            <person name="Islam M.M."/>
            <person name="Ahmed B."/>
            <person name="Halim A."/>
            <person name="Hossen Q.M.M."/>
            <person name="Hossain M.Z."/>
            <person name="Ahmed R."/>
            <person name="Khan M.M."/>
            <person name="Islam R."/>
            <person name="Rashid M.M."/>
            <person name="Khan S.A."/>
            <person name="Rahman M.S."/>
            <person name="Alam M."/>
        </authorList>
    </citation>
    <scope>NUCLEOTIDE SEQUENCE [LARGE SCALE GENOMIC DNA]</scope>
    <source>
        <strain evidence="2">cv. CVL-1</strain>
        <tissue evidence="1">Whole seedling</tissue>
    </source>
</reference>
<organism evidence="1 2">
    <name type="scientific">Corchorus capsularis</name>
    <name type="common">Jute</name>
    <dbReference type="NCBI Taxonomy" id="210143"/>
    <lineage>
        <taxon>Eukaryota</taxon>
        <taxon>Viridiplantae</taxon>
        <taxon>Streptophyta</taxon>
        <taxon>Embryophyta</taxon>
        <taxon>Tracheophyta</taxon>
        <taxon>Spermatophyta</taxon>
        <taxon>Magnoliopsida</taxon>
        <taxon>eudicotyledons</taxon>
        <taxon>Gunneridae</taxon>
        <taxon>Pentapetalae</taxon>
        <taxon>rosids</taxon>
        <taxon>malvids</taxon>
        <taxon>Malvales</taxon>
        <taxon>Malvaceae</taxon>
        <taxon>Grewioideae</taxon>
        <taxon>Apeibeae</taxon>
        <taxon>Corchorus</taxon>
    </lineage>
</organism>
<evidence type="ECO:0000313" key="2">
    <source>
        <dbReference type="Proteomes" id="UP000188268"/>
    </source>
</evidence>
<dbReference type="Proteomes" id="UP000188268">
    <property type="component" value="Unassembled WGS sequence"/>
</dbReference>
<keyword evidence="2" id="KW-1185">Reference proteome</keyword>
<accession>A0A1R3IQ08</accession>